<dbReference type="AlphaFoldDB" id="A0AAF0TYB9"/>
<reference evidence="1" key="1">
    <citation type="submission" date="2023-08" db="EMBL/GenBank/DDBJ databases">
        <title>A de novo genome assembly of Solanum verrucosum Schlechtendal, a Mexican diploid species geographically isolated from the other diploid A-genome species in potato relatives.</title>
        <authorList>
            <person name="Hosaka K."/>
        </authorList>
    </citation>
    <scope>NUCLEOTIDE SEQUENCE</scope>
    <source>
        <tissue evidence="1">Young leaves</tissue>
    </source>
</reference>
<evidence type="ECO:0000313" key="1">
    <source>
        <dbReference type="EMBL" id="WMV29618.1"/>
    </source>
</evidence>
<keyword evidence="2" id="KW-1185">Reference proteome</keyword>
<organism evidence="1 2">
    <name type="scientific">Solanum verrucosum</name>
    <dbReference type="NCBI Taxonomy" id="315347"/>
    <lineage>
        <taxon>Eukaryota</taxon>
        <taxon>Viridiplantae</taxon>
        <taxon>Streptophyta</taxon>
        <taxon>Embryophyta</taxon>
        <taxon>Tracheophyta</taxon>
        <taxon>Spermatophyta</taxon>
        <taxon>Magnoliopsida</taxon>
        <taxon>eudicotyledons</taxon>
        <taxon>Gunneridae</taxon>
        <taxon>Pentapetalae</taxon>
        <taxon>asterids</taxon>
        <taxon>lamiids</taxon>
        <taxon>Solanales</taxon>
        <taxon>Solanaceae</taxon>
        <taxon>Solanoideae</taxon>
        <taxon>Solaneae</taxon>
        <taxon>Solanum</taxon>
    </lineage>
</organism>
<accession>A0AAF0TYB9</accession>
<gene>
    <name evidence="1" type="ORF">MTR67_023003</name>
</gene>
<evidence type="ECO:0000313" key="2">
    <source>
        <dbReference type="Proteomes" id="UP001234989"/>
    </source>
</evidence>
<dbReference type="Proteomes" id="UP001234989">
    <property type="component" value="Chromosome 5"/>
</dbReference>
<name>A0AAF0TYB9_SOLVR</name>
<protein>
    <submittedName>
        <fullName evidence="1">Uncharacterized protein</fullName>
    </submittedName>
</protein>
<sequence length="126" mass="14210">IWLREELILDRMVVFQVLAHFITAQANREVVVSMNPNVCMAASRVKDFTGMNHPEFHCYKLLKDPQNVIDEVYKVFMIMKHERKCLVGTDGCFGCGKSAHKMMDSPMLAAKGREGKQASTSGVRCS</sequence>
<dbReference type="EMBL" id="CP133616">
    <property type="protein sequence ID" value="WMV29618.1"/>
    <property type="molecule type" value="Genomic_DNA"/>
</dbReference>
<proteinExistence type="predicted"/>
<feature type="non-terminal residue" evidence="1">
    <location>
        <position position="1"/>
    </location>
</feature>